<evidence type="ECO:0000313" key="1">
    <source>
        <dbReference type="EMBL" id="MBD2502215.1"/>
    </source>
</evidence>
<sequence length="288" mass="31162">MNINNKSLAIACASGSFKGVFAHGVLSALESAGVRANAYAAASASVLPAAWATIGKATKLGVDYWLAGWRILQEPDIGMSQLVLGGIANYSPPAEALFAPDNPEYFIATSAVITEAAAKETQNEKAKRLGRRLLVSASKKDQSWIKEHLRLDMYSTKSPGELHLHSQNFAQVAYASARMLHAWDIPAWIGGKAYIDASYTCLCPAVEMVEAGYEEVIAIANEPGTLYQDMFQVEAIPQIYKGVKIHIIQPDVDPKDLEVNFTDATEEGLAAVYQHGLQKGKVFSTMLV</sequence>
<proteinExistence type="predicted"/>
<dbReference type="SUPFAM" id="SSF52151">
    <property type="entry name" value="FabD/lysophospholipase-like"/>
    <property type="match status" value="1"/>
</dbReference>
<dbReference type="InterPro" id="IPR016035">
    <property type="entry name" value="Acyl_Trfase/lysoPLipase"/>
</dbReference>
<accession>A0ABR8D4Y9</accession>
<dbReference type="RefSeq" id="WP_190474257.1">
    <property type="nucleotide sequence ID" value="NZ_JACJSG010000021.1"/>
</dbReference>
<name>A0ABR8D4Y9_9NOST</name>
<dbReference type="Proteomes" id="UP000661112">
    <property type="component" value="Unassembled WGS sequence"/>
</dbReference>
<dbReference type="EMBL" id="JACJSG010000021">
    <property type="protein sequence ID" value="MBD2502215.1"/>
    <property type="molecule type" value="Genomic_DNA"/>
</dbReference>
<keyword evidence="2" id="KW-1185">Reference proteome</keyword>
<protein>
    <recommendedName>
        <fullName evidence="3">Patatin</fullName>
    </recommendedName>
</protein>
<evidence type="ECO:0008006" key="3">
    <source>
        <dbReference type="Google" id="ProtNLM"/>
    </source>
</evidence>
<evidence type="ECO:0000313" key="2">
    <source>
        <dbReference type="Proteomes" id="UP000661112"/>
    </source>
</evidence>
<gene>
    <name evidence="1" type="ORF">H6G83_16635</name>
</gene>
<organism evidence="1 2">
    <name type="scientific">Anabaena azotica FACHB-119</name>
    <dbReference type="NCBI Taxonomy" id="947527"/>
    <lineage>
        <taxon>Bacteria</taxon>
        <taxon>Bacillati</taxon>
        <taxon>Cyanobacteriota</taxon>
        <taxon>Cyanophyceae</taxon>
        <taxon>Nostocales</taxon>
        <taxon>Nostocaceae</taxon>
        <taxon>Anabaena</taxon>
        <taxon>Anabaena azotica</taxon>
    </lineage>
</organism>
<reference evidence="1 2" key="1">
    <citation type="journal article" date="2020" name="ISME J.">
        <title>Comparative genomics reveals insights into cyanobacterial evolution and habitat adaptation.</title>
        <authorList>
            <person name="Chen M.Y."/>
            <person name="Teng W.K."/>
            <person name="Zhao L."/>
            <person name="Hu C.X."/>
            <person name="Zhou Y.K."/>
            <person name="Han B.P."/>
            <person name="Song L.R."/>
            <person name="Shu W.S."/>
        </authorList>
    </citation>
    <scope>NUCLEOTIDE SEQUENCE [LARGE SCALE GENOMIC DNA]</scope>
    <source>
        <strain evidence="1 2">FACHB-119</strain>
    </source>
</reference>
<comment type="caution">
    <text evidence="1">The sequence shown here is derived from an EMBL/GenBank/DDBJ whole genome shotgun (WGS) entry which is preliminary data.</text>
</comment>